<evidence type="ECO:0000313" key="2">
    <source>
        <dbReference type="EMBL" id="WPA99046.1"/>
    </source>
</evidence>
<evidence type="ECO:0000259" key="1">
    <source>
        <dbReference type="PROSITE" id="PS50097"/>
    </source>
</evidence>
<dbReference type="EMBL" id="CP134185">
    <property type="protein sequence ID" value="WPA99046.1"/>
    <property type="molecule type" value="Genomic_DNA"/>
</dbReference>
<dbReference type="GeneID" id="90643989"/>
<accession>A0ABZ0NHN3</accession>
<proteinExistence type="predicted"/>
<protein>
    <recommendedName>
        <fullName evidence="1">BTB domain-containing protein</fullName>
    </recommendedName>
</protein>
<dbReference type="InterPro" id="IPR011333">
    <property type="entry name" value="SKP1/BTB/POZ_sf"/>
</dbReference>
<organism evidence="2 3">
    <name type="scientific">Cercospora beticola</name>
    <name type="common">Sugarbeet leaf spot fungus</name>
    <dbReference type="NCBI Taxonomy" id="122368"/>
    <lineage>
        <taxon>Eukaryota</taxon>
        <taxon>Fungi</taxon>
        <taxon>Dikarya</taxon>
        <taxon>Ascomycota</taxon>
        <taxon>Pezizomycotina</taxon>
        <taxon>Dothideomycetes</taxon>
        <taxon>Dothideomycetidae</taxon>
        <taxon>Mycosphaerellales</taxon>
        <taxon>Mycosphaerellaceae</taxon>
        <taxon>Cercospora</taxon>
    </lineage>
</organism>
<dbReference type="SUPFAM" id="SSF54695">
    <property type="entry name" value="POZ domain"/>
    <property type="match status" value="1"/>
</dbReference>
<name>A0ABZ0NHN3_CERBT</name>
<dbReference type="RefSeq" id="XP_065458501.1">
    <property type="nucleotide sequence ID" value="XM_065602429.1"/>
</dbReference>
<gene>
    <name evidence="2" type="ORF">RHO25_003660</name>
</gene>
<dbReference type="Proteomes" id="UP001302367">
    <property type="component" value="Chromosome 2"/>
</dbReference>
<sequence>MADSGTELLAADGDVILVVGPEKKCIRVCSVTLSRASSVFAALFGPQFREGQQARSSSAPVDIALPDDDADDFLFVCRVLHFRTPRLEEAGLKEGAKKLLSLAIVVDKYALTHAFMYAARTLMTIWLDSHHQNIFTDDCNVAKIATAAYLFDEPHCFKLATRRLIKDTNSNITLLCTQDCAQLLPTQVLVGIAECRNKTLNCISERIACHELDEDVCDACSKASITYYDTLRKFWHAESPTLRRNLNNNSEFTITYHIEKLRSIADEVYESGEGCSQLCHICHNSIPCIQFYDIAAEAEEESAGFCLMCVKSNANVLGTCTNRH</sequence>
<dbReference type="InterPro" id="IPR000210">
    <property type="entry name" value="BTB/POZ_dom"/>
</dbReference>
<evidence type="ECO:0000313" key="3">
    <source>
        <dbReference type="Proteomes" id="UP001302367"/>
    </source>
</evidence>
<dbReference type="Gene3D" id="3.30.710.10">
    <property type="entry name" value="Potassium Channel Kv1.1, Chain A"/>
    <property type="match status" value="1"/>
</dbReference>
<keyword evidence="3" id="KW-1185">Reference proteome</keyword>
<reference evidence="2 3" key="1">
    <citation type="submission" date="2023-09" db="EMBL/GenBank/DDBJ databases">
        <title>Complete-Gapless Cercospora beticola genome.</title>
        <authorList>
            <person name="Wyatt N.A."/>
            <person name="Spanner R.E."/>
            <person name="Bolton M.D."/>
        </authorList>
    </citation>
    <scope>NUCLEOTIDE SEQUENCE [LARGE SCALE GENOMIC DNA]</scope>
    <source>
        <strain evidence="2">Cb09-40</strain>
    </source>
</reference>
<dbReference type="PROSITE" id="PS50097">
    <property type="entry name" value="BTB"/>
    <property type="match status" value="1"/>
</dbReference>
<feature type="domain" description="BTB" evidence="1">
    <location>
        <begin position="13"/>
        <end position="89"/>
    </location>
</feature>